<reference evidence="1 2" key="1">
    <citation type="submission" date="2019-09" db="EMBL/GenBank/DDBJ databases">
        <title>Polymorphobacter sp. isolated from a lake in China.</title>
        <authorList>
            <person name="Liu Z."/>
        </authorList>
    </citation>
    <scope>NUCLEOTIDE SEQUENCE [LARGE SCALE GENOMIC DNA]</scope>
    <source>
        <strain evidence="1 2">D40P</strain>
    </source>
</reference>
<dbReference type="SUPFAM" id="SSF159245">
    <property type="entry name" value="AttH-like"/>
    <property type="match status" value="1"/>
</dbReference>
<dbReference type="OrthoDB" id="5491608at2"/>
<dbReference type="EMBL" id="WIOL01000005">
    <property type="protein sequence ID" value="MQT18173.1"/>
    <property type="molecule type" value="Genomic_DNA"/>
</dbReference>
<evidence type="ECO:0000313" key="1">
    <source>
        <dbReference type="EMBL" id="MQT18173.1"/>
    </source>
</evidence>
<name>A0A7C9GR14_9SPHN</name>
<comment type="caution">
    <text evidence="1">The sequence shown here is derived from an EMBL/GenBank/DDBJ whole genome shotgun (WGS) entry which is preliminary data.</text>
</comment>
<dbReference type="Proteomes" id="UP000481327">
    <property type="component" value="Unassembled WGS sequence"/>
</dbReference>
<organism evidence="1 2">
    <name type="scientific">Sandarakinorhabdus fusca</name>
    <dbReference type="NCBI Taxonomy" id="1439888"/>
    <lineage>
        <taxon>Bacteria</taxon>
        <taxon>Pseudomonadati</taxon>
        <taxon>Pseudomonadota</taxon>
        <taxon>Alphaproteobacteria</taxon>
        <taxon>Sphingomonadales</taxon>
        <taxon>Sphingosinicellaceae</taxon>
        <taxon>Sandarakinorhabdus</taxon>
    </lineage>
</organism>
<gene>
    <name evidence="1" type="ORF">F3168_12995</name>
</gene>
<protein>
    <submittedName>
        <fullName evidence="1">Hydratase</fullName>
    </submittedName>
</protein>
<dbReference type="AlphaFoldDB" id="A0A7C9GR14"/>
<accession>A0A7C9GR14</accession>
<dbReference type="CDD" id="cd21471">
    <property type="entry name" value="CrtC-like"/>
    <property type="match status" value="1"/>
</dbReference>
<sequence>MTERGNNALWRDRTLLKIGPSQLHWDGNGLTIDIDEKAAVIPRAVRGRIRVTPEVLGQRRFRLDPQGRHVWEPLAPRSRVDVAFSDPDIAWSGHGYFDANHGSEPLEDGFADWQWSRAHLKGGDTAVIYEGKLRSGNDFGMALRIGRDGNAEVCEMPHGVVLPRTGWAIDRLTRADSAAAARVRATWEDTPFYSRTALSSRMFGEDVHAVHESLSLDRFRSPIVQWMLPWRMPRRN</sequence>
<evidence type="ECO:0000313" key="2">
    <source>
        <dbReference type="Proteomes" id="UP000481327"/>
    </source>
</evidence>
<proteinExistence type="predicted"/>
<keyword evidence="2" id="KW-1185">Reference proteome</keyword>